<accession>A0A1J4MDN5</accession>
<proteinExistence type="predicted"/>
<dbReference type="EMBL" id="LRBP01000032">
    <property type="protein sequence ID" value="OII70989.1"/>
    <property type="molecule type" value="Genomic_DNA"/>
</dbReference>
<evidence type="ECO:0000313" key="1">
    <source>
        <dbReference type="EMBL" id="OII70989.1"/>
    </source>
</evidence>
<evidence type="ECO:0000313" key="2">
    <source>
        <dbReference type="Proteomes" id="UP000186176"/>
    </source>
</evidence>
<sequence>MRFLDAVFNQFFKRILFEKSNWKIKIVLILMFLKSIDSNSNGELIFKNIINNETNLRMEDLQKEQGDRNFNHCNLTMLIKQGEKSDLNEYKNCSQKSDTAFETKNILGLGHQNLNYTSPVENLLIQNPKAVFNESNILNITENGNNTIYKPLVGRKMADYELIHRDQLVFRPVGYHQFDVIPQVIHQIPQNQYPMFRSGYLGYPYNPINYYRSPYITTLKRNRTRRFLTEDLDTNAKNEYKVEYEIMEFLSGNNSIFNQ</sequence>
<dbReference type="Proteomes" id="UP000186176">
    <property type="component" value="Unassembled WGS sequence"/>
</dbReference>
<organism evidence="1 2">
    <name type="scientific">Cryptosporidium ubiquitum</name>
    <dbReference type="NCBI Taxonomy" id="857276"/>
    <lineage>
        <taxon>Eukaryota</taxon>
        <taxon>Sar</taxon>
        <taxon>Alveolata</taxon>
        <taxon>Apicomplexa</taxon>
        <taxon>Conoidasida</taxon>
        <taxon>Coccidia</taxon>
        <taxon>Eucoccidiorida</taxon>
        <taxon>Eimeriorina</taxon>
        <taxon>Cryptosporidiidae</taxon>
        <taxon>Cryptosporidium</taxon>
    </lineage>
</organism>
<dbReference type="AlphaFoldDB" id="A0A1J4MDN5"/>
<gene>
    <name evidence="1" type="ORF">cubi_03287</name>
</gene>
<name>A0A1J4MDN5_9CRYT</name>
<keyword evidence="2" id="KW-1185">Reference proteome</keyword>
<protein>
    <submittedName>
        <fullName evidence="1">Uncharacterized protein</fullName>
    </submittedName>
</protein>
<comment type="caution">
    <text evidence="1">The sequence shown here is derived from an EMBL/GenBank/DDBJ whole genome shotgun (WGS) entry which is preliminary data.</text>
</comment>
<dbReference type="RefSeq" id="XP_028873086.1">
    <property type="nucleotide sequence ID" value="XM_029020300.1"/>
</dbReference>
<dbReference type="OrthoDB" id="342068at2759"/>
<dbReference type="GeneID" id="39980079"/>
<dbReference type="VEuPathDB" id="CryptoDB:cubi_03287"/>
<reference evidence="1 2" key="1">
    <citation type="submission" date="2016-10" db="EMBL/GenBank/DDBJ databases">
        <title>Reductive evolution of mitochondrial metabolism and differential evolution of invasion-related proteins in Cryptosporidium.</title>
        <authorList>
            <person name="Liu S."/>
            <person name="Roellig D.M."/>
            <person name="Guo Y."/>
            <person name="Li N."/>
            <person name="Frace M.A."/>
            <person name="Tang K."/>
            <person name="Zhang L."/>
            <person name="Feng Y."/>
            <person name="Xiao L."/>
        </authorList>
    </citation>
    <scope>NUCLEOTIDE SEQUENCE [LARGE SCALE GENOMIC DNA]</scope>
    <source>
        <strain evidence="1">39726</strain>
    </source>
</reference>